<feature type="compositionally biased region" description="Low complexity" evidence="1">
    <location>
        <begin position="32"/>
        <end position="43"/>
    </location>
</feature>
<evidence type="ECO:0000256" key="1">
    <source>
        <dbReference type="SAM" id="MobiDB-lite"/>
    </source>
</evidence>
<dbReference type="EMBL" id="GBRH01269860">
    <property type="protein sequence ID" value="JAD28035.1"/>
    <property type="molecule type" value="Transcribed_RNA"/>
</dbReference>
<proteinExistence type="predicted"/>
<sequence length="77" mass="8225">MRRRKETHAVEARARLAGKLIRTKTSSRRSSVRVAGCRGGSVASRQRRTGRTGDAIAGEFTRRPPPAKGSGGFGDCG</sequence>
<feature type="region of interest" description="Disordered" evidence="1">
    <location>
        <begin position="24"/>
        <end position="77"/>
    </location>
</feature>
<accession>A0A0A8YTY0</accession>
<reference evidence="2" key="2">
    <citation type="journal article" date="2015" name="Data Brief">
        <title>Shoot transcriptome of the giant reed, Arundo donax.</title>
        <authorList>
            <person name="Barrero R.A."/>
            <person name="Guerrero F.D."/>
            <person name="Moolhuijzen P."/>
            <person name="Goolsby J.A."/>
            <person name="Tidwell J."/>
            <person name="Bellgard S.E."/>
            <person name="Bellgard M.I."/>
        </authorList>
    </citation>
    <scope>NUCLEOTIDE SEQUENCE</scope>
    <source>
        <tissue evidence="2">Shoot tissue taken approximately 20 cm above the soil surface</tissue>
    </source>
</reference>
<dbReference type="AlphaFoldDB" id="A0A0A8YTY0"/>
<evidence type="ECO:0000313" key="2">
    <source>
        <dbReference type="EMBL" id="JAD28035.1"/>
    </source>
</evidence>
<reference evidence="2" key="1">
    <citation type="submission" date="2014-09" db="EMBL/GenBank/DDBJ databases">
        <authorList>
            <person name="Magalhaes I.L.F."/>
            <person name="Oliveira U."/>
            <person name="Santos F.R."/>
            <person name="Vidigal T.H.D.A."/>
            <person name="Brescovit A.D."/>
            <person name="Santos A.J."/>
        </authorList>
    </citation>
    <scope>NUCLEOTIDE SEQUENCE</scope>
    <source>
        <tissue evidence="2">Shoot tissue taken approximately 20 cm above the soil surface</tissue>
    </source>
</reference>
<protein>
    <submittedName>
        <fullName evidence="2">Uncharacterized protein</fullName>
    </submittedName>
</protein>
<name>A0A0A8YTY0_ARUDO</name>
<organism evidence="2">
    <name type="scientific">Arundo donax</name>
    <name type="common">Giant reed</name>
    <name type="synonym">Donax arundinaceus</name>
    <dbReference type="NCBI Taxonomy" id="35708"/>
    <lineage>
        <taxon>Eukaryota</taxon>
        <taxon>Viridiplantae</taxon>
        <taxon>Streptophyta</taxon>
        <taxon>Embryophyta</taxon>
        <taxon>Tracheophyta</taxon>
        <taxon>Spermatophyta</taxon>
        <taxon>Magnoliopsida</taxon>
        <taxon>Liliopsida</taxon>
        <taxon>Poales</taxon>
        <taxon>Poaceae</taxon>
        <taxon>PACMAD clade</taxon>
        <taxon>Arundinoideae</taxon>
        <taxon>Arundineae</taxon>
        <taxon>Arundo</taxon>
    </lineage>
</organism>